<comment type="caution">
    <text evidence="1">The sequence shown here is derived from an EMBL/GenBank/DDBJ whole genome shotgun (WGS) entry which is preliminary data.</text>
</comment>
<feature type="non-terminal residue" evidence="1">
    <location>
        <position position="1"/>
    </location>
</feature>
<dbReference type="Proteomes" id="UP000265520">
    <property type="component" value="Unassembled WGS sequence"/>
</dbReference>
<protein>
    <submittedName>
        <fullName evidence="1">Uncharacterized protein</fullName>
    </submittedName>
</protein>
<evidence type="ECO:0000313" key="2">
    <source>
        <dbReference type="Proteomes" id="UP000265520"/>
    </source>
</evidence>
<name>A0A392RSP8_9FABA</name>
<dbReference type="AlphaFoldDB" id="A0A392RSP8"/>
<sequence length="51" mass="5117">VSVVAVSLAVCVPGAIGFYDAGFIVDLGIVAVRVNNGFCSWTSLTSSALLG</sequence>
<keyword evidence="2" id="KW-1185">Reference proteome</keyword>
<accession>A0A392RSP8</accession>
<dbReference type="EMBL" id="LXQA010264542">
    <property type="protein sequence ID" value="MCI39177.1"/>
    <property type="molecule type" value="Genomic_DNA"/>
</dbReference>
<evidence type="ECO:0000313" key="1">
    <source>
        <dbReference type="EMBL" id="MCI39177.1"/>
    </source>
</evidence>
<reference evidence="1 2" key="1">
    <citation type="journal article" date="2018" name="Front. Plant Sci.">
        <title>Red Clover (Trifolium pratense) and Zigzag Clover (T. medium) - A Picture of Genomic Similarities and Differences.</title>
        <authorList>
            <person name="Dluhosova J."/>
            <person name="Istvanek J."/>
            <person name="Nedelnik J."/>
            <person name="Repkova J."/>
        </authorList>
    </citation>
    <scope>NUCLEOTIDE SEQUENCE [LARGE SCALE GENOMIC DNA]</scope>
    <source>
        <strain evidence="2">cv. 10/8</strain>
        <tissue evidence="1">Leaf</tissue>
    </source>
</reference>
<proteinExistence type="predicted"/>
<organism evidence="1 2">
    <name type="scientific">Trifolium medium</name>
    <dbReference type="NCBI Taxonomy" id="97028"/>
    <lineage>
        <taxon>Eukaryota</taxon>
        <taxon>Viridiplantae</taxon>
        <taxon>Streptophyta</taxon>
        <taxon>Embryophyta</taxon>
        <taxon>Tracheophyta</taxon>
        <taxon>Spermatophyta</taxon>
        <taxon>Magnoliopsida</taxon>
        <taxon>eudicotyledons</taxon>
        <taxon>Gunneridae</taxon>
        <taxon>Pentapetalae</taxon>
        <taxon>rosids</taxon>
        <taxon>fabids</taxon>
        <taxon>Fabales</taxon>
        <taxon>Fabaceae</taxon>
        <taxon>Papilionoideae</taxon>
        <taxon>50 kb inversion clade</taxon>
        <taxon>NPAAA clade</taxon>
        <taxon>Hologalegina</taxon>
        <taxon>IRL clade</taxon>
        <taxon>Trifolieae</taxon>
        <taxon>Trifolium</taxon>
    </lineage>
</organism>